<proteinExistence type="predicted"/>
<gene>
    <name evidence="2" type="ORF">ENW73_08450</name>
</gene>
<keyword evidence="1" id="KW-0472">Membrane</keyword>
<feature type="transmembrane region" description="Helical" evidence="1">
    <location>
        <begin position="35"/>
        <end position="53"/>
    </location>
</feature>
<keyword evidence="1" id="KW-0812">Transmembrane</keyword>
<dbReference type="AlphaFoldDB" id="A0A7C6AA39"/>
<protein>
    <submittedName>
        <fullName evidence="2">Uncharacterized protein</fullName>
    </submittedName>
</protein>
<feature type="transmembrane region" description="Helical" evidence="1">
    <location>
        <begin position="12"/>
        <end position="29"/>
    </location>
</feature>
<sequence length="66" mass="7469">MRNWQLKEHLFGGRFIAGIILFVLGLAFVLTLKNWWPIILILVGILIILKGVFGHREVKSGEAPKS</sequence>
<comment type="caution">
    <text evidence="2">The sequence shown here is derived from an EMBL/GenBank/DDBJ whole genome shotgun (WGS) entry which is preliminary data.</text>
</comment>
<keyword evidence="1" id="KW-1133">Transmembrane helix</keyword>
<reference evidence="2" key="1">
    <citation type="journal article" date="2020" name="mSystems">
        <title>Genome- and Community-Level Interaction Insights into Carbon Utilization and Element Cycling Functions of Hydrothermarchaeota in Hydrothermal Sediment.</title>
        <authorList>
            <person name="Zhou Z."/>
            <person name="Liu Y."/>
            <person name="Xu W."/>
            <person name="Pan J."/>
            <person name="Luo Z.H."/>
            <person name="Li M."/>
        </authorList>
    </citation>
    <scope>NUCLEOTIDE SEQUENCE [LARGE SCALE GENOMIC DNA]</scope>
    <source>
        <strain evidence="2">SpSt-876</strain>
    </source>
</reference>
<name>A0A7C6AA39_UNCW3</name>
<evidence type="ECO:0000256" key="1">
    <source>
        <dbReference type="SAM" id="Phobius"/>
    </source>
</evidence>
<dbReference type="EMBL" id="DTLI01000199">
    <property type="protein sequence ID" value="HHS52868.1"/>
    <property type="molecule type" value="Genomic_DNA"/>
</dbReference>
<organism evidence="2">
    <name type="scientific">candidate division WOR-3 bacterium</name>
    <dbReference type="NCBI Taxonomy" id="2052148"/>
    <lineage>
        <taxon>Bacteria</taxon>
        <taxon>Bacteria division WOR-3</taxon>
    </lineage>
</organism>
<evidence type="ECO:0000313" key="2">
    <source>
        <dbReference type="EMBL" id="HHS52868.1"/>
    </source>
</evidence>
<accession>A0A7C6AA39</accession>